<dbReference type="GO" id="GO:0006979">
    <property type="term" value="P:response to oxidative stress"/>
    <property type="evidence" value="ECO:0007669"/>
    <property type="project" value="InterPro"/>
</dbReference>
<reference evidence="4" key="1">
    <citation type="submission" date="2020-05" db="EMBL/GenBank/DDBJ databases">
        <authorList>
            <person name="Chiriac C."/>
            <person name="Salcher M."/>
            <person name="Ghai R."/>
            <person name="Kavagutti S V."/>
        </authorList>
    </citation>
    <scope>NUCLEOTIDE SEQUENCE</scope>
</reference>
<keyword evidence="3" id="KW-0560">Oxidoreductase</keyword>
<dbReference type="GO" id="GO:0004601">
    <property type="term" value="F:peroxidase activity"/>
    <property type="evidence" value="ECO:0007669"/>
    <property type="project" value="UniProtKB-KW"/>
</dbReference>
<dbReference type="EMBL" id="CAFBLF010000042">
    <property type="protein sequence ID" value="CAB4861006.1"/>
    <property type="molecule type" value="Genomic_DNA"/>
</dbReference>
<accession>A0A6J7CT78</accession>
<evidence type="ECO:0000256" key="2">
    <source>
        <dbReference type="ARBA" id="ARBA00022559"/>
    </source>
</evidence>
<evidence type="ECO:0000256" key="1">
    <source>
        <dbReference type="ARBA" id="ARBA00006926"/>
    </source>
</evidence>
<dbReference type="InterPro" id="IPR000889">
    <property type="entry name" value="Glutathione_peroxidase"/>
</dbReference>
<dbReference type="Gene3D" id="3.40.30.10">
    <property type="entry name" value="Glutaredoxin"/>
    <property type="match status" value="1"/>
</dbReference>
<name>A0A6J7CT78_9ZZZZ</name>
<keyword evidence="2" id="KW-0575">Peroxidase</keyword>
<comment type="similarity">
    <text evidence="1">Belongs to the glutathione peroxidase family.</text>
</comment>
<protein>
    <submittedName>
        <fullName evidence="4">Unannotated protein</fullName>
    </submittedName>
</protein>
<sequence>MKVNGKSRSPLYAELTKTKDERGSAGNIRWNFEKFVVTPDLRVFRFRPTTVPMDPAIIDAIESNLPK</sequence>
<dbReference type="AlphaFoldDB" id="A0A6J7CT78"/>
<evidence type="ECO:0000256" key="3">
    <source>
        <dbReference type="ARBA" id="ARBA00023002"/>
    </source>
</evidence>
<proteinExistence type="inferred from homology"/>
<dbReference type="SUPFAM" id="SSF52833">
    <property type="entry name" value="Thioredoxin-like"/>
    <property type="match status" value="1"/>
</dbReference>
<evidence type="ECO:0000313" key="4">
    <source>
        <dbReference type="EMBL" id="CAB4861006.1"/>
    </source>
</evidence>
<gene>
    <name evidence="4" type="ORF">UFOPK3339_00409</name>
</gene>
<organism evidence="4">
    <name type="scientific">freshwater metagenome</name>
    <dbReference type="NCBI Taxonomy" id="449393"/>
    <lineage>
        <taxon>unclassified sequences</taxon>
        <taxon>metagenomes</taxon>
        <taxon>ecological metagenomes</taxon>
    </lineage>
</organism>
<dbReference type="PROSITE" id="PS51355">
    <property type="entry name" value="GLUTATHIONE_PEROXID_3"/>
    <property type="match status" value="1"/>
</dbReference>
<dbReference type="InterPro" id="IPR036249">
    <property type="entry name" value="Thioredoxin-like_sf"/>
</dbReference>